<dbReference type="InterPro" id="IPR058923">
    <property type="entry name" value="RCC1-like_dom"/>
</dbReference>
<dbReference type="InterPro" id="IPR051553">
    <property type="entry name" value="Ran_GTPase-activating"/>
</dbReference>
<evidence type="ECO:0000313" key="5">
    <source>
        <dbReference type="EMBL" id="CAB4122862.1"/>
    </source>
</evidence>
<sequence length="654" mass="65325">MQEPLPNKCNPRSHNVKTGIQRPSDSNVSVLVDIGDPYPGREEILQYWGYINPAFEVPALKSWGGDNYGQLGTNSISNVSTPVSVGALTNWREVSAGGLHVAAVKTNGTAWCWGDNDYGQLGNNDTSYLNRSSPVQVGVLTNWQQISAGWTHTVAVKTDGTLWAWGSNWYGQLGVTLPTKTLVNNYTAGTYGLTVPRDWSSVNTVGVVGGGGGGSWGGVLLPGGFGTSYPFPGDGGGGGAYAQQNNITLTPQSSISYTVGAGGAGGYAPASNSYGDTNARGLAGGNSVFGGVSGGGGGGSLRTMASPIPTPGSAGTGSGGAINQSGDAGGSYVSPDTGGIGGMAGTRNALSGGSGGYSTGAGGNGTQGGGGGGGGYAYAAGGNGGSGGSGFVVVTYTPSLTVSPVQVGSATNWQQVSAGGYHTLALDNTGSLWAWGLNTSGQLGDTTTVQKSSPVPISGPESFYVAISAGALHSLAISTTGKLYAWGLNSSGQVGASTGPVYAYATSPILVGSATNWRSISAHGSYSSAAINTNSQVYTWGSNNNGQLGLGDTVNRSSPVQIGTKNIWSSIAMGLLNSAAITTDGSLWAWGYNTNGELGIGNTVNKSSPAHVGSLTNWKSVSVGGNQTGILTTVGGASITAQGFSISIVSATDF</sequence>
<evidence type="ECO:0000259" key="4">
    <source>
        <dbReference type="Pfam" id="PF25390"/>
    </source>
</evidence>
<keyword evidence="1" id="KW-0344">Guanine-nucleotide releasing factor</keyword>
<accession>A0A6J5KNY1</accession>
<name>A0A6J5KNY1_9CAUD</name>
<reference evidence="5" key="1">
    <citation type="submission" date="2020-04" db="EMBL/GenBank/DDBJ databases">
        <authorList>
            <person name="Chiriac C."/>
            <person name="Salcher M."/>
            <person name="Ghai R."/>
            <person name="Kavagutti S V."/>
        </authorList>
    </citation>
    <scope>NUCLEOTIDE SEQUENCE</scope>
</reference>
<dbReference type="PRINTS" id="PR00633">
    <property type="entry name" value="RCCNDNSATION"/>
</dbReference>
<dbReference type="SUPFAM" id="SSF50985">
    <property type="entry name" value="RCC1/BLIP-II"/>
    <property type="match status" value="2"/>
</dbReference>
<dbReference type="EMBL" id="LR796167">
    <property type="protein sequence ID" value="CAB4122862.1"/>
    <property type="molecule type" value="Genomic_DNA"/>
</dbReference>
<keyword evidence="2" id="KW-0677">Repeat</keyword>
<feature type="region of interest" description="Disordered" evidence="3">
    <location>
        <begin position="1"/>
        <end position="22"/>
    </location>
</feature>
<dbReference type="PANTHER" id="PTHR45982:SF1">
    <property type="entry name" value="REGULATOR OF CHROMOSOME CONDENSATION"/>
    <property type="match status" value="1"/>
</dbReference>
<dbReference type="GO" id="GO:0005085">
    <property type="term" value="F:guanyl-nucleotide exchange factor activity"/>
    <property type="evidence" value="ECO:0007669"/>
    <property type="project" value="TreeGrafter"/>
</dbReference>
<proteinExistence type="predicted"/>
<evidence type="ECO:0000256" key="3">
    <source>
        <dbReference type="SAM" id="MobiDB-lite"/>
    </source>
</evidence>
<evidence type="ECO:0000256" key="1">
    <source>
        <dbReference type="ARBA" id="ARBA00022658"/>
    </source>
</evidence>
<dbReference type="PANTHER" id="PTHR45982">
    <property type="entry name" value="REGULATOR OF CHROMOSOME CONDENSATION"/>
    <property type="match status" value="1"/>
</dbReference>
<dbReference type="PROSITE" id="PS00626">
    <property type="entry name" value="RCC1_2"/>
    <property type="match status" value="2"/>
</dbReference>
<dbReference type="InterPro" id="IPR000408">
    <property type="entry name" value="Reg_chr_condens"/>
</dbReference>
<evidence type="ECO:0000256" key="2">
    <source>
        <dbReference type="ARBA" id="ARBA00022737"/>
    </source>
</evidence>
<dbReference type="InterPro" id="IPR009091">
    <property type="entry name" value="RCC1/BLIP-II"/>
</dbReference>
<dbReference type="Pfam" id="PF25390">
    <property type="entry name" value="WD40_RLD"/>
    <property type="match status" value="1"/>
</dbReference>
<gene>
    <name evidence="5" type="ORF">UFOVP29_83</name>
</gene>
<dbReference type="Gene3D" id="2.130.10.30">
    <property type="entry name" value="Regulator of chromosome condensation 1/beta-lactamase-inhibitor protein II"/>
    <property type="match status" value="2"/>
</dbReference>
<feature type="domain" description="RCC1-like" evidence="4">
    <location>
        <begin position="394"/>
        <end position="634"/>
    </location>
</feature>
<organism evidence="5">
    <name type="scientific">uncultured Caudovirales phage</name>
    <dbReference type="NCBI Taxonomy" id="2100421"/>
    <lineage>
        <taxon>Viruses</taxon>
        <taxon>Duplodnaviria</taxon>
        <taxon>Heunggongvirae</taxon>
        <taxon>Uroviricota</taxon>
        <taxon>Caudoviricetes</taxon>
        <taxon>Peduoviridae</taxon>
        <taxon>Maltschvirus</taxon>
        <taxon>Maltschvirus maltsch</taxon>
    </lineage>
</organism>
<dbReference type="Pfam" id="PF00415">
    <property type="entry name" value="RCC1"/>
    <property type="match status" value="2"/>
</dbReference>
<dbReference type="PROSITE" id="PS50012">
    <property type="entry name" value="RCC1_3"/>
    <property type="match status" value="6"/>
</dbReference>
<feature type="compositionally biased region" description="Polar residues" evidence="3">
    <location>
        <begin position="10"/>
        <end position="22"/>
    </location>
</feature>
<protein>
    <submittedName>
        <fullName evidence="5">Regulator of chromosome condensation (RCC1) repeat</fullName>
    </submittedName>
</protein>